<accession>A0A2K1JR24</accession>
<dbReference type="GO" id="GO:0006364">
    <property type="term" value="P:rRNA processing"/>
    <property type="evidence" value="ECO:0007669"/>
    <property type="project" value="InterPro"/>
</dbReference>
<dbReference type="Gramene" id="Pp3c12_16410V3.1">
    <property type="protein sequence ID" value="Pp3c12_16410V3.1"/>
    <property type="gene ID" value="Pp3c12_16410"/>
</dbReference>
<dbReference type="InterPro" id="IPR000238">
    <property type="entry name" value="RbfA"/>
</dbReference>
<reference evidence="3" key="3">
    <citation type="submission" date="2020-12" db="UniProtKB">
        <authorList>
            <consortium name="EnsemblPlants"/>
        </authorList>
    </citation>
    <scope>IDENTIFICATION</scope>
</reference>
<name>A0A2K1JR24_PHYPA</name>
<dbReference type="GO" id="GO:0043024">
    <property type="term" value="F:ribosomal small subunit binding"/>
    <property type="evidence" value="ECO:0000318"/>
    <property type="project" value="GO_Central"/>
</dbReference>
<dbReference type="EnsemblPlants" id="Pp3c12_16410V3.2">
    <property type="protein sequence ID" value="Pp3c12_16410V3.2"/>
    <property type="gene ID" value="Pp3c12_16410"/>
</dbReference>
<dbReference type="FunCoup" id="A0A2K1JR24">
    <property type="interactions" value="719"/>
</dbReference>
<dbReference type="Pfam" id="PF02033">
    <property type="entry name" value="RBFA"/>
    <property type="match status" value="1"/>
</dbReference>
<evidence type="ECO:0000313" key="4">
    <source>
        <dbReference type="Proteomes" id="UP000006727"/>
    </source>
</evidence>
<dbReference type="OrthoDB" id="2015319at2759"/>
<dbReference type="InterPro" id="IPR020053">
    <property type="entry name" value="Ribosome-bd_factorA_CS"/>
</dbReference>
<dbReference type="NCBIfam" id="TIGR00082">
    <property type="entry name" value="rbfA"/>
    <property type="match status" value="1"/>
</dbReference>
<gene>
    <name evidence="3" type="primary">LOC112290015</name>
    <name evidence="2" type="ORF">PHYPA_016363</name>
</gene>
<dbReference type="RefSeq" id="XP_024391651.1">
    <property type="nucleotide sequence ID" value="XM_024535883.2"/>
</dbReference>
<evidence type="ECO:0000256" key="1">
    <source>
        <dbReference type="SAM" id="MobiDB-lite"/>
    </source>
</evidence>
<evidence type="ECO:0008006" key="5">
    <source>
        <dbReference type="Google" id="ProtNLM"/>
    </source>
</evidence>
<dbReference type="Gramene" id="Pp3c12_16410V3.2">
    <property type="protein sequence ID" value="Pp3c12_16410V3.2"/>
    <property type="gene ID" value="Pp3c12_16410"/>
</dbReference>
<dbReference type="OMA" id="YGDEREQ"/>
<dbReference type="Proteomes" id="UP000006727">
    <property type="component" value="Chromosome 12"/>
</dbReference>
<feature type="region of interest" description="Disordered" evidence="1">
    <location>
        <begin position="182"/>
        <end position="239"/>
    </location>
</feature>
<dbReference type="HAMAP" id="MF_00003">
    <property type="entry name" value="RbfA"/>
    <property type="match status" value="1"/>
</dbReference>
<feature type="compositionally biased region" description="Acidic residues" evidence="1">
    <location>
        <begin position="200"/>
        <end position="215"/>
    </location>
</feature>
<reference evidence="2 4" key="2">
    <citation type="journal article" date="2018" name="Plant J.">
        <title>The Physcomitrella patens chromosome-scale assembly reveals moss genome structure and evolution.</title>
        <authorList>
            <person name="Lang D."/>
            <person name="Ullrich K.K."/>
            <person name="Murat F."/>
            <person name="Fuchs J."/>
            <person name="Jenkins J."/>
            <person name="Haas F.B."/>
            <person name="Piednoel M."/>
            <person name="Gundlach H."/>
            <person name="Van Bel M."/>
            <person name="Meyberg R."/>
            <person name="Vives C."/>
            <person name="Morata J."/>
            <person name="Symeonidi A."/>
            <person name="Hiss M."/>
            <person name="Muchero W."/>
            <person name="Kamisugi Y."/>
            <person name="Saleh O."/>
            <person name="Blanc G."/>
            <person name="Decker E.L."/>
            <person name="van Gessel N."/>
            <person name="Grimwood J."/>
            <person name="Hayes R.D."/>
            <person name="Graham S.W."/>
            <person name="Gunter L.E."/>
            <person name="McDaniel S.F."/>
            <person name="Hoernstein S.N.W."/>
            <person name="Larsson A."/>
            <person name="Li F.W."/>
            <person name="Perroud P.F."/>
            <person name="Phillips J."/>
            <person name="Ranjan P."/>
            <person name="Rokshar D.S."/>
            <person name="Rothfels C.J."/>
            <person name="Schneider L."/>
            <person name="Shu S."/>
            <person name="Stevenson D.W."/>
            <person name="Thummler F."/>
            <person name="Tillich M."/>
            <person name="Villarreal Aguilar J.C."/>
            <person name="Widiez T."/>
            <person name="Wong G.K."/>
            <person name="Wymore A."/>
            <person name="Zhang Y."/>
            <person name="Zimmer A.D."/>
            <person name="Quatrano R.S."/>
            <person name="Mayer K.F.X."/>
            <person name="Goodstein D."/>
            <person name="Casacuberta J.M."/>
            <person name="Vandepoele K."/>
            <person name="Reski R."/>
            <person name="Cuming A.C."/>
            <person name="Tuskan G.A."/>
            <person name="Maumus F."/>
            <person name="Salse J."/>
            <person name="Schmutz J."/>
            <person name="Rensing S.A."/>
        </authorList>
    </citation>
    <scope>NUCLEOTIDE SEQUENCE [LARGE SCALE GENOMIC DNA]</scope>
    <source>
        <strain evidence="3 4">cv. Gransden 2004</strain>
    </source>
</reference>
<dbReference type="EMBL" id="ABEU02000012">
    <property type="protein sequence ID" value="PNR43980.1"/>
    <property type="molecule type" value="Genomic_DNA"/>
</dbReference>
<dbReference type="GeneID" id="112290015"/>
<evidence type="ECO:0000313" key="2">
    <source>
        <dbReference type="EMBL" id="PNR43980.1"/>
    </source>
</evidence>
<protein>
    <recommendedName>
        <fullName evidence="5">Ribosome-binding factor A</fullName>
    </recommendedName>
</protein>
<dbReference type="AlphaFoldDB" id="A0A2K1JR24"/>
<dbReference type="STRING" id="3218.A0A2K1JR24"/>
<organism evidence="2">
    <name type="scientific">Physcomitrium patens</name>
    <name type="common">Spreading-leaved earth moss</name>
    <name type="synonym">Physcomitrella patens</name>
    <dbReference type="NCBI Taxonomy" id="3218"/>
    <lineage>
        <taxon>Eukaryota</taxon>
        <taxon>Viridiplantae</taxon>
        <taxon>Streptophyta</taxon>
        <taxon>Embryophyta</taxon>
        <taxon>Bryophyta</taxon>
        <taxon>Bryophytina</taxon>
        <taxon>Bryopsida</taxon>
        <taxon>Funariidae</taxon>
        <taxon>Funariales</taxon>
        <taxon>Funariaceae</taxon>
        <taxon>Physcomitrium</taxon>
    </lineage>
</organism>
<dbReference type="SUPFAM" id="SSF89919">
    <property type="entry name" value="Ribosome-binding factor A, RbfA"/>
    <property type="match status" value="1"/>
</dbReference>
<proteinExistence type="inferred from homology"/>
<reference evidence="2 4" key="1">
    <citation type="journal article" date="2008" name="Science">
        <title>The Physcomitrella genome reveals evolutionary insights into the conquest of land by plants.</title>
        <authorList>
            <person name="Rensing S."/>
            <person name="Lang D."/>
            <person name="Zimmer A."/>
            <person name="Terry A."/>
            <person name="Salamov A."/>
            <person name="Shapiro H."/>
            <person name="Nishiyama T."/>
            <person name="Perroud P.-F."/>
            <person name="Lindquist E."/>
            <person name="Kamisugi Y."/>
            <person name="Tanahashi T."/>
            <person name="Sakakibara K."/>
            <person name="Fujita T."/>
            <person name="Oishi K."/>
            <person name="Shin-I T."/>
            <person name="Kuroki Y."/>
            <person name="Toyoda A."/>
            <person name="Suzuki Y."/>
            <person name="Hashimoto A."/>
            <person name="Yamaguchi K."/>
            <person name="Sugano A."/>
            <person name="Kohara Y."/>
            <person name="Fujiyama A."/>
            <person name="Anterola A."/>
            <person name="Aoki S."/>
            <person name="Ashton N."/>
            <person name="Barbazuk W.B."/>
            <person name="Barker E."/>
            <person name="Bennetzen J."/>
            <person name="Bezanilla M."/>
            <person name="Blankenship R."/>
            <person name="Cho S.H."/>
            <person name="Dutcher S."/>
            <person name="Estelle M."/>
            <person name="Fawcett J.A."/>
            <person name="Gundlach H."/>
            <person name="Hanada K."/>
            <person name="Heyl A."/>
            <person name="Hicks K.A."/>
            <person name="Hugh J."/>
            <person name="Lohr M."/>
            <person name="Mayer K."/>
            <person name="Melkozernov A."/>
            <person name="Murata T."/>
            <person name="Nelson D."/>
            <person name="Pils B."/>
            <person name="Prigge M."/>
            <person name="Reiss B."/>
            <person name="Renner T."/>
            <person name="Rombauts S."/>
            <person name="Rushton P."/>
            <person name="Sanderfoot A."/>
            <person name="Schween G."/>
            <person name="Shiu S.-H."/>
            <person name="Stueber K."/>
            <person name="Theodoulou F.L."/>
            <person name="Tu H."/>
            <person name="Van de Peer Y."/>
            <person name="Verrier P.J."/>
            <person name="Waters E."/>
            <person name="Wood A."/>
            <person name="Yang L."/>
            <person name="Cove D."/>
            <person name="Cuming A."/>
            <person name="Hasebe M."/>
            <person name="Lucas S."/>
            <person name="Mishler D.B."/>
            <person name="Reski R."/>
            <person name="Grigoriev I."/>
            <person name="Quatrano R.S."/>
            <person name="Boore J.L."/>
        </authorList>
    </citation>
    <scope>NUCLEOTIDE SEQUENCE [LARGE SCALE GENOMIC DNA]</scope>
    <source>
        <strain evidence="3 4">cv. Gransden 2004</strain>
    </source>
</reference>
<dbReference type="KEGG" id="ppp:112290015"/>
<dbReference type="EnsemblPlants" id="Pp3c12_16410V3.1">
    <property type="protein sequence ID" value="Pp3c12_16410V3.1"/>
    <property type="gene ID" value="Pp3c12_16410"/>
</dbReference>
<dbReference type="GO" id="GO:0042254">
    <property type="term" value="P:ribosome biogenesis"/>
    <property type="evidence" value="ECO:0000318"/>
    <property type="project" value="GO_Central"/>
</dbReference>
<dbReference type="PROSITE" id="PS01319">
    <property type="entry name" value="RBFA"/>
    <property type="match status" value="1"/>
</dbReference>
<dbReference type="InterPro" id="IPR023799">
    <property type="entry name" value="RbfA_dom_sf"/>
</dbReference>
<evidence type="ECO:0000313" key="3">
    <source>
        <dbReference type="EnsemblPlants" id="Pp3c12_16410V3.1"/>
    </source>
</evidence>
<dbReference type="PANTHER" id="PTHR33515:SF1">
    <property type="entry name" value="RIBOSOME-BINDING FACTOR A, CHLOROPLASTIC-RELATED"/>
    <property type="match status" value="1"/>
</dbReference>
<dbReference type="Gene3D" id="3.30.300.20">
    <property type="match status" value="1"/>
</dbReference>
<dbReference type="PaxDb" id="3218-PP1S354_15V6.1"/>
<sequence>MNAVVSAPLGGFANCVGARLRTLQTCRDGVAFGPCVWERRDSWQRKSSSKVVCMAHPRRVKMVQQQIHRELADMLLHDTVLRQAIVPESGLGADMYLSSMATITDVEISNDLQVAKVFVSLYGDEREQEVALEGLKSKAKYVRMGLGKRMSLRMTPDVRFVKDESLERGSRVLELLDKVKKDRERKESGDTSPRQPITPVDDDYSDLDLDFEEKDDSPITPRPKKKRSKSKAPDKATARKAVADDYDIDWDDDEFKDLDFNDDENIIYIK</sequence>
<dbReference type="InterPro" id="IPR015946">
    <property type="entry name" value="KH_dom-like_a/b"/>
</dbReference>
<dbReference type="PANTHER" id="PTHR33515">
    <property type="entry name" value="RIBOSOME-BINDING FACTOR A, CHLOROPLASTIC-RELATED"/>
    <property type="match status" value="1"/>
</dbReference>
<keyword evidence="4" id="KW-1185">Reference proteome</keyword>